<evidence type="ECO:0000313" key="2">
    <source>
        <dbReference type="Proteomes" id="UP000030151"/>
    </source>
</evidence>
<gene>
    <name evidence="1" type="ORF">X797_003636</name>
</gene>
<evidence type="ECO:0000313" key="1">
    <source>
        <dbReference type="EMBL" id="EXV03837.1"/>
    </source>
</evidence>
<dbReference type="AlphaFoldDB" id="A0A0A1V0M8"/>
<organism evidence="1 2">
    <name type="scientific">Metarhizium robertsii</name>
    <dbReference type="NCBI Taxonomy" id="568076"/>
    <lineage>
        <taxon>Eukaryota</taxon>
        <taxon>Fungi</taxon>
        <taxon>Dikarya</taxon>
        <taxon>Ascomycota</taxon>
        <taxon>Pezizomycotina</taxon>
        <taxon>Sordariomycetes</taxon>
        <taxon>Hypocreomycetidae</taxon>
        <taxon>Hypocreales</taxon>
        <taxon>Clavicipitaceae</taxon>
        <taxon>Metarhizium</taxon>
    </lineage>
</organism>
<comment type="caution">
    <text evidence="1">The sequence shown here is derived from an EMBL/GenBank/DDBJ whole genome shotgun (WGS) entry which is preliminary data.</text>
</comment>
<reference evidence="1 2" key="1">
    <citation type="submission" date="2014-02" db="EMBL/GenBank/DDBJ databases">
        <title>The genome sequence of the entomopathogenic fungus Metarhizium robertsii ARSEF 2575.</title>
        <authorList>
            <person name="Giuliano Garisto Donzelli B."/>
            <person name="Roe B.A."/>
            <person name="Macmil S.L."/>
            <person name="Krasnoff S.B."/>
            <person name="Gibson D.M."/>
        </authorList>
    </citation>
    <scope>NUCLEOTIDE SEQUENCE [LARGE SCALE GENOMIC DNA]</scope>
    <source>
        <strain evidence="1 2">ARSEF 2575</strain>
    </source>
</reference>
<sequence>MGNACRVSGGAFHPAICTKARDGAANGLDGYYGNRSMSSFPRDMAASFDLVGVRHIKEAYRTEHTSEYYYIVFRLFRTNSPFLLHDASRMHSGNLPEDGLPCPTPALALALAPVAACKQDSMFPIWIPLGVRHCHLFG</sequence>
<proteinExistence type="predicted"/>
<dbReference type="Proteomes" id="UP000030151">
    <property type="component" value="Unassembled WGS sequence"/>
</dbReference>
<dbReference type="EMBL" id="JELW01000003">
    <property type="protein sequence ID" value="EXV03837.1"/>
    <property type="molecule type" value="Genomic_DNA"/>
</dbReference>
<dbReference type="HOGENOM" id="CLU_1855756_0_0_1"/>
<accession>A0A0A1V0M8</accession>
<name>A0A0A1V0M8_9HYPO</name>
<protein>
    <submittedName>
        <fullName evidence="1">Uncharacterized protein</fullName>
    </submittedName>
</protein>